<dbReference type="EMBL" id="CAKOAT010064043">
    <property type="protein sequence ID" value="CAH8306202.1"/>
    <property type="molecule type" value="Genomic_DNA"/>
</dbReference>
<evidence type="ECO:0000313" key="8">
    <source>
        <dbReference type="Proteomes" id="UP001642260"/>
    </source>
</evidence>
<evidence type="ECO:0000256" key="3">
    <source>
        <dbReference type="PROSITE-ProRule" id="PRU00176"/>
    </source>
</evidence>
<organism evidence="7 8">
    <name type="scientific">Eruca vesicaria subsp. sativa</name>
    <name type="common">Garden rocket</name>
    <name type="synonym">Eruca sativa</name>
    <dbReference type="NCBI Taxonomy" id="29727"/>
    <lineage>
        <taxon>Eukaryota</taxon>
        <taxon>Viridiplantae</taxon>
        <taxon>Streptophyta</taxon>
        <taxon>Embryophyta</taxon>
        <taxon>Tracheophyta</taxon>
        <taxon>Spermatophyta</taxon>
        <taxon>Magnoliopsida</taxon>
        <taxon>eudicotyledons</taxon>
        <taxon>Gunneridae</taxon>
        <taxon>Pentapetalae</taxon>
        <taxon>rosids</taxon>
        <taxon>malvids</taxon>
        <taxon>Brassicales</taxon>
        <taxon>Brassicaceae</taxon>
        <taxon>Brassiceae</taxon>
        <taxon>Eruca</taxon>
    </lineage>
</organism>
<name>A0ABC8J6J6_ERUVS</name>
<dbReference type="PANTHER" id="PTHR23236">
    <property type="entry name" value="EUKARYOTIC TRANSLATION INITIATION FACTOR 4B/4H"/>
    <property type="match status" value="1"/>
</dbReference>
<feature type="domain" description="RRM" evidence="6">
    <location>
        <begin position="138"/>
        <end position="219"/>
    </location>
</feature>
<dbReference type="Proteomes" id="UP001642260">
    <property type="component" value="Unassembled WGS sequence"/>
</dbReference>
<dbReference type="PANTHER" id="PTHR23236:SF119">
    <property type="entry name" value="NUCLEAR RNA-BINDING PROTEIN SART-3"/>
    <property type="match status" value="1"/>
</dbReference>
<keyword evidence="4" id="KW-0175">Coiled coil</keyword>
<evidence type="ECO:0000256" key="1">
    <source>
        <dbReference type="ARBA" id="ARBA00022737"/>
    </source>
</evidence>
<keyword evidence="2 3" id="KW-0694">RNA-binding</keyword>
<evidence type="ECO:0000259" key="6">
    <source>
        <dbReference type="PROSITE" id="PS50102"/>
    </source>
</evidence>
<feature type="region of interest" description="Disordered" evidence="5">
    <location>
        <begin position="1"/>
        <end position="46"/>
    </location>
</feature>
<keyword evidence="8" id="KW-1185">Reference proteome</keyword>
<dbReference type="AlphaFoldDB" id="A0ABC8J6J6"/>
<dbReference type="InterPro" id="IPR012677">
    <property type="entry name" value="Nucleotide-bd_a/b_plait_sf"/>
</dbReference>
<evidence type="ECO:0000256" key="2">
    <source>
        <dbReference type="ARBA" id="ARBA00022884"/>
    </source>
</evidence>
<evidence type="ECO:0000313" key="7">
    <source>
        <dbReference type="EMBL" id="CAH8306202.1"/>
    </source>
</evidence>
<dbReference type="InterPro" id="IPR035979">
    <property type="entry name" value="RBD_domain_sf"/>
</dbReference>
<dbReference type="Pfam" id="PF00076">
    <property type="entry name" value="RRM_1"/>
    <property type="match status" value="1"/>
</dbReference>
<feature type="coiled-coil region" evidence="4">
    <location>
        <begin position="72"/>
        <end position="99"/>
    </location>
</feature>
<dbReference type="GO" id="GO:0003723">
    <property type="term" value="F:RNA binding"/>
    <property type="evidence" value="ECO:0007669"/>
    <property type="project" value="UniProtKB-UniRule"/>
</dbReference>
<dbReference type="Gene3D" id="3.30.70.330">
    <property type="match status" value="1"/>
</dbReference>
<sequence>MDKEGMRLKKCSTPTDVEHTHDLSNSRTGEEKKRKKSTVHEDTNHSWKVKKVGASKKTAAHDATIGRLAATIKEAHDEIIKLRESIKEMTKTMKKQQEILLTMAGTMKNLRVKETPKEKPAIKRECAFERGYDRNNKQTIFVKGYDPSMRRDDVEKALVEHFRSCGEITRVFVPFKCYTLTSIGFAFMDLKEDGHRKKALLLDGSYMGGKKLEVTMAFDREEFNPYETMRGCSDCRRNVQKHIYKKGYVCGRRSIPLSVR</sequence>
<evidence type="ECO:0000256" key="5">
    <source>
        <dbReference type="SAM" id="MobiDB-lite"/>
    </source>
</evidence>
<keyword evidence="1" id="KW-0677">Repeat</keyword>
<protein>
    <recommendedName>
        <fullName evidence="6">RRM domain-containing protein</fullName>
    </recommendedName>
</protein>
<dbReference type="SUPFAM" id="SSF54928">
    <property type="entry name" value="RNA-binding domain, RBD"/>
    <property type="match status" value="1"/>
</dbReference>
<comment type="caution">
    <text evidence="7">The sequence shown here is derived from an EMBL/GenBank/DDBJ whole genome shotgun (WGS) entry which is preliminary data.</text>
</comment>
<dbReference type="InterPro" id="IPR000504">
    <property type="entry name" value="RRM_dom"/>
</dbReference>
<proteinExistence type="predicted"/>
<evidence type="ECO:0000256" key="4">
    <source>
        <dbReference type="SAM" id="Coils"/>
    </source>
</evidence>
<dbReference type="PROSITE" id="PS50102">
    <property type="entry name" value="RRM"/>
    <property type="match status" value="1"/>
</dbReference>
<accession>A0ABC8J6J6</accession>
<reference evidence="7 8" key="1">
    <citation type="submission" date="2022-03" db="EMBL/GenBank/DDBJ databases">
        <authorList>
            <person name="Macdonald S."/>
            <person name="Ahmed S."/>
            <person name="Newling K."/>
        </authorList>
    </citation>
    <scope>NUCLEOTIDE SEQUENCE [LARGE SCALE GENOMIC DNA]</scope>
</reference>
<feature type="compositionally biased region" description="Basic and acidic residues" evidence="5">
    <location>
        <begin position="16"/>
        <end position="45"/>
    </location>
</feature>
<dbReference type="SMART" id="SM00360">
    <property type="entry name" value="RRM"/>
    <property type="match status" value="1"/>
</dbReference>
<gene>
    <name evidence="7" type="ORF">ERUC_LOCUS4329</name>
</gene>